<comment type="cofactor">
    <cofactor evidence="1">
        <name>pantetheine 4'-phosphate</name>
        <dbReference type="ChEBI" id="CHEBI:47942"/>
    </cofactor>
</comment>
<dbReference type="Gene3D" id="1.10.1200.10">
    <property type="entry name" value="ACP-like"/>
    <property type="match status" value="1"/>
</dbReference>
<evidence type="ECO:0000313" key="8">
    <source>
        <dbReference type="Proteomes" id="UP001597343"/>
    </source>
</evidence>
<dbReference type="CDD" id="cd19531">
    <property type="entry name" value="LCL_NRPS-like"/>
    <property type="match status" value="1"/>
</dbReference>
<evidence type="ECO:0000256" key="4">
    <source>
        <dbReference type="ARBA" id="ARBA00022553"/>
    </source>
</evidence>
<dbReference type="Pfam" id="PF00501">
    <property type="entry name" value="AMP-binding"/>
    <property type="match status" value="1"/>
</dbReference>
<dbReference type="EMBL" id="JBHUIO010000002">
    <property type="protein sequence ID" value="MFD2168479.1"/>
    <property type="molecule type" value="Genomic_DNA"/>
</dbReference>
<dbReference type="InterPro" id="IPR013217">
    <property type="entry name" value="Methyltransf_12"/>
</dbReference>
<dbReference type="InterPro" id="IPR036736">
    <property type="entry name" value="ACP-like_sf"/>
</dbReference>
<dbReference type="PROSITE" id="PS00455">
    <property type="entry name" value="AMP_BINDING"/>
    <property type="match status" value="1"/>
</dbReference>
<keyword evidence="8" id="KW-1185">Reference proteome</keyword>
<keyword evidence="4" id="KW-0597">Phosphoprotein</keyword>
<dbReference type="CDD" id="cd02440">
    <property type="entry name" value="AdoMet_MTases"/>
    <property type="match status" value="1"/>
</dbReference>
<accession>A0ABW4ZT25</accession>
<dbReference type="InterPro" id="IPR045851">
    <property type="entry name" value="AMP-bd_C_sf"/>
</dbReference>
<dbReference type="Proteomes" id="UP001597343">
    <property type="component" value="Unassembled WGS sequence"/>
</dbReference>
<sequence length="1991" mass="225873">MSANRLKDRLSNLTPEKRALLEKLKKGGFQETSESDVIRPRDEQGQAPLSFAQQRLWFLDKLLPNRSAYNIPGGIRLKGNVKIEALEKSFEEILRRHEVLRTRYETADDVPVQIIEPAGPYHLEVVDVRELQGAARDAEIDRLYQAVNKGVFSLEESPLLRAKLIQTADDEYVLALCVHHIAFDGWSAGLLTKELAALYHCFAHGLPSTLSELSIQYADYALWQRKWLQGKMLQNQLSYWKEQFQGAPTLMSLPTDRPRPAVQSYQGMRTSFVLPSEMAVRVNELSRQQGVTPFMTWLSVLSTLLMRYSGEQDIVIGTPVAGRNRIELENVIGFFANTLALRINPAEAVSFSDLLRHVRKVAQGAYSHQDLPFDRLVEELQPDRDLSHHPLFQVMFAYHNYENPDLVLEDVVLTPTEIDSNTTKFDLWFSMSEHADGVFITIEYNTDIFEAETIERLKGHFQVLAEAALQQPERPIAHLELLTEAEREQLLVEWNRTAVEYPRIDSLHQLLEEQVERTPDAIACVFEGRELTYRELNAQANRLAHHLRSLQVTADTVVGICAERSLEMVIGLVAVLKAGGAYLPLDPGYPKERLAFMIEDANLSIMLTQQHLADELPQHDAHVIHLDQLDTLPAGQSGQNLPNIVAPDNLAYLIYTSGSTGKPKGVMVSHRGVINRLQWMQAEYRLDQKDAVLQKTPFSFDVSVWEFFWPLITGAKLVVARPDGHRDSAYLVRLIGEQQITTLHFVPSMLQVFLEEKDLSACKSVKRVICSGEALSYELQERFFLRMSAELHNLYGPTEASIDVTYWQCCTDSRRRSVPIGRPVANTQLYLLDEHLQPVPIGVPGELHIGGVQVARGYLNRPELSAEKFIADPFSGDPGARLYKTGDLARYLPDGTIEYIGRIDHQVKLRGLRIELGEIEAVIAQHESVREAVVMVRENDKADQRLIAYVTRNSDYQAAEAPVQESSLKAEQVANWQLVFDETYRQTTGEDESEFNMVGWNSSYTGEPLSRDEMKEFVGSTVNRILEQRPRRVIEVGCGTGLLLFPIAPHVEQYLGTDFSAVGLNFIRQRLARMERTLPVALEQLSADQLTELEAGSFDTLVINSVVQYFPGVDYLLRFLDGAMRLIAPGGCIFLGDIRSLPLLEAFHTSVQLHKAADEMTVEQLRLLVQKMLAEDEELNIDPAFFDALLRVYPQLSAVEVLLKRGRHHNELNQFRYDVILRVGAGTQAQDTLWLDWAADGWNVSLLEQALQESAPDQLVLRGVPNARLETERRALTLLPRFDGSKTVGELRRVIKEQAAPSAVDPETLWQLAEACGYELEIMPNAFQPTAFDVRFTKRGSAAPQLVSEAAATLEPAAPTDFRQYANNPLHAKISRQLLPELKAYAKGRLPDFMVPTHYLLLEVLPLSSNGKVDRKALPMPVLTLSDTAVAYEAPRNEIEQTLVQIWEEVLGAEQIGIRQNFFEIGGDSIKSILVISRAYRAGLELTPQQLFRNQTVADLATEAVVLEQAQEVEATEDTSYDYPLVKLNRCDLHEAVGEELEIEDVYPLSPMQQHMFEELHANPEPGLFFVHRFGVMQGELRPDLLAQAWQITVDHHAHLRLQIAWEGLVQPVQVVAKQAKVDFEYQDWSHLSEEEQEAGIQRHLEDKWNQCMDYLKRPTPWSMLFVRIGEDLYRGVWSNSYLFMDGWSYTILNNEAFNNYSALCEGKPIVVAEGRTYLEYAVWRMNRDLTPAQAHWVENLNGYTEPVPFLESIPGNRIGSEEGFGRQQQFLSLATTEKLHRLARSHKVTVNVLIQTAWALLQSHYSGSRDIVYGVVSSGRQPAFAGIETVVGQLMNMLPLRIVIDEQQSVQELLQLVQERQLKLSQFDITPQRKIREWINWPHERHMFQNFMVFQNLGSFASTLDGFMNDKEIYGLSSPPQKNDFIARMEHPLRFDVFIGEQIELYMSYYRKYLTDAAITRVISDLEAMIERMTADLAQSAGELLIGGND</sequence>
<evidence type="ECO:0000313" key="7">
    <source>
        <dbReference type="EMBL" id="MFD2168479.1"/>
    </source>
</evidence>
<dbReference type="InterPro" id="IPR001242">
    <property type="entry name" value="Condensation_dom"/>
</dbReference>
<comment type="similarity">
    <text evidence="2">Belongs to the ATP-dependent AMP-binding enzyme family.</text>
</comment>
<dbReference type="Pfam" id="PF00550">
    <property type="entry name" value="PP-binding"/>
    <property type="match status" value="1"/>
</dbReference>
<dbReference type="RefSeq" id="WP_386043225.1">
    <property type="nucleotide sequence ID" value="NZ_JBHUIO010000002.1"/>
</dbReference>
<dbReference type="InterPro" id="IPR010071">
    <property type="entry name" value="AA_adenyl_dom"/>
</dbReference>
<dbReference type="Gene3D" id="3.30.300.30">
    <property type="match status" value="2"/>
</dbReference>
<evidence type="ECO:0000259" key="6">
    <source>
        <dbReference type="PROSITE" id="PS50075"/>
    </source>
</evidence>
<keyword evidence="3" id="KW-0596">Phosphopantetheine</keyword>
<name>A0ABW4ZT25_9BACL</name>
<dbReference type="SUPFAM" id="SSF47336">
    <property type="entry name" value="ACP-like"/>
    <property type="match status" value="1"/>
</dbReference>
<dbReference type="NCBIfam" id="TIGR01733">
    <property type="entry name" value="AA-adenyl-dom"/>
    <property type="match status" value="1"/>
</dbReference>
<evidence type="ECO:0000256" key="1">
    <source>
        <dbReference type="ARBA" id="ARBA00001957"/>
    </source>
</evidence>
<dbReference type="Gene3D" id="2.30.38.10">
    <property type="entry name" value="Luciferase, Domain 3"/>
    <property type="match status" value="1"/>
</dbReference>
<keyword evidence="5" id="KW-0045">Antibiotic biosynthesis</keyword>
<dbReference type="PROSITE" id="PS00012">
    <property type="entry name" value="PHOSPHOPANTETHEINE"/>
    <property type="match status" value="1"/>
</dbReference>
<comment type="caution">
    <text evidence="7">The sequence shown here is derived from an EMBL/GenBank/DDBJ whole genome shotgun (WGS) entry which is preliminary data.</text>
</comment>
<dbReference type="SUPFAM" id="SSF52777">
    <property type="entry name" value="CoA-dependent acyltransferases"/>
    <property type="match status" value="4"/>
</dbReference>
<gene>
    <name evidence="7" type="ORF">ACFSOY_00405</name>
</gene>
<dbReference type="Gene3D" id="3.30.559.10">
    <property type="entry name" value="Chloramphenicol acetyltransferase-like domain"/>
    <property type="match status" value="2"/>
</dbReference>
<feature type="domain" description="Carrier" evidence="6">
    <location>
        <begin position="1434"/>
        <end position="1508"/>
    </location>
</feature>
<dbReference type="InterPro" id="IPR009081">
    <property type="entry name" value="PP-bd_ACP"/>
</dbReference>
<organism evidence="7 8">
    <name type="scientific">Tumebacillus lipolyticus</name>
    <dbReference type="NCBI Taxonomy" id="1280370"/>
    <lineage>
        <taxon>Bacteria</taxon>
        <taxon>Bacillati</taxon>
        <taxon>Bacillota</taxon>
        <taxon>Bacilli</taxon>
        <taxon>Bacillales</taxon>
        <taxon>Alicyclobacillaceae</taxon>
        <taxon>Tumebacillus</taxon>
    </lineage>
</organism>
<dbReference type="SUPFAM" id="SSF56801">
    <property type="entry name" value="Acetyl-CoA synthetase-like"/>
    <property type="match status" value="1"/>
</dbReference>
<reference evidence="8" key="1">
    <citation type="journal article" date="2019" name="Int. J. Syst. Evol. Microbiol.">
        <title>The Global Catalogue of Microorganisms (GCM) 10K type strain sequencing project: providing services to taxonomists for standard genome sequencing and annotation.</title>
        <authorList>
            <consortium name="The Broad Institute Genomics Platform"/>
            <consortium name="The Broad Institute Genome Sequencing Center for Infectious Disease"/>
            <person name="Wu L."/>
            <person name="Ma J."/>
        </authorList>
    </citation>
    <scope>NUCLEOTIDE SEQUENCE [LARGE SCALE GENOMIC DNA]</scope>
    <source>
        <strain evidence="8">CGMCC 1.13574</strain>
    </source>
</reference>
<dbReference type="Pfam" id="PF08242">
    <property type="entry name" value="Methyltransf_12"/>
    <property type="match status" value="1"/>
</dbReference>
<dbReference type="PANTHER" id="PTHR45527:SF1">
    <property type="entry name" value="FATTY ACID SYNTHASE"/>
    <property type="match status" value="1"/>
</dbReference>
<dbReference type="SUPFAM" id="SSF53335">
    <property type="entry name" value="S-adenosyl-L-methionine-dependent methyltransferases"/>
    <property type="match status" value="1"/>
</dbReference>
<evidence type="ECO:0000256" key="3">
    <source>
        <dbReference type="ARBA" id="ARBA00022450"/>
    </source>
</evidence>
<dbReference type="PANTHER" id="PTHR45527">
    <property type="entry name" value="NONRIBOSOMAL PEPTIDE SYNTHETASE"/>
    <property type="match status" value="1"/>
</dbReference>
<dbReference type="Gene3D" id="3.30.559.30">
    <property type="entry name" value="Nonribosomal peptide synthetase, condensation domain"/>
    <property type="match status" value="2"/>
</dbReference>
<proteinExistence type="inferred from homology"/>
<dbReference type="InterPro" id="IPR020845">
    <property type="entry name" value="AMP-binding_CS"/>
</dbReference>
<dbReference type="Gene3D" id="3.40.50.980">
    <property type="match status" value="2"/>
</dbReference>
<dbReference type="PROSITE" id="PS50075">
    <property type="entry name" value="CARRIER"/>
    <property type="match status" value="1"/>
</dbReference>
<dbReference type="InterPro" id="IPR029063">
    <property type="entry name" value="SAM-dependent_MTases_sf"/>
</dbReference>
<dbReference type="InterPro" id="IPR000873">
    <property type="entry name" value="AMP-dep_synth/lig_dom"/>
</dbReference>
<evidence type="ECO:0000256" key="5">
    <source>
        <dbReference type="ARBA" id="ARBA00023194"/>
    </source>
</evidence>
<dbReference type="Gene3D" id="3.40.50.150">
    <property type="entry name" value="Vaccinia Virus protein VP39"/>
    <property type="match status" value="1"/>
</dbReference>
<protein>
    <submittedName>
        <fullName evidence="7">Amino acid adenylation domain-containing protein</fullName>
    </submittedName>
</protein>
<dbReference type="InterPro" id="IPR006162">
    <property type="entry name" value="Ppantetheine_attach_site"/>
</dbReference>
<dbReference type="Pfam" id="PF00668">
    <property type="entry name" value="Condensation"/>
    <property type="match status" value="2"/>
</dbReference>
<dbReference type="InterPro" id="IPR023213">
    <property type="entry name" value="CAT-like_dom_sf"/>
</dbReference>
<dbReference type="CDD" id="cd17646">
    <property type="entry name" value="A_NRPS_AB3403-like"/>
    <property type="match status" value="1"/>
</dbReference>
<evidence type="ECO:0000256" key="2">
    <source>
        <dbReference type="ARBA" id="ARBA00006432"/>
    </source>
</evidence>